<comment type="caution">
    <text evidence="2">The sequence shown here is derived from an EMBL/GenBank/DDBJ whole genome shotgun (WGS) entry which is preliminary data.</text>
</comment>
<dbReference type="OrthoDB" id="10006572at2759"/>
<dbReference type="Proteomes" id="UP000780801">
    <property type="component" value="Unassembled WGS sequence"/>
</dbReference>
<protein>
    <submittedName>
        <fullName evidence="2">Uncharacterized protein</fullName>
    </submittedName>
</protein>
<reference evidence="2" key="1">
    <citation type="journal article" date="2020" name="Fungal Divers.">
        <title>Resolving the Mortierellaceae phylogeny through synthesis of multi-gene phylogenetics and phylogenomics.</title>
        <authorList>
            <person name="Vandepol N."/>
            <person name="Liber J."/>
            <person name="Desiro A."/>
            <person name="Na H."/>
            <person name="Kennedy M."/>
            <person name="Barry K."/>
            <person name="Grigoriev I.V."/>
            <person name="Miller A.N."/>
            <person name="O'Donnell K."/>
            <person name="Stajich J.E."/>
            <person name="Bonito G."/>
        </authorList>
    </citation>
    <scope>NUCLEOTIDE SEQUENCE</scope>
    <source>
        <strain evidence="2">KOD1015</strain>
    </source>
</reference>
<proteinExistence type="predicted"/>
<accession>A0A9P6KEP2</accession>
<feature type="region of interest" description="Disordered" evidence="1">
    <location>
        <begin position="255"/>
        <end position="282"/>
    </location>
</feature>
<feature type="region of interest" description="Disordered" evidence="1">
    <location>
        <begin position="1"/>
        <end position="36"/>
    </location>
</feature>
<evidence type="ECO:0000256" key="1">
    <source>
        <dbReference type="SAM" id="MobiDB-lite"/>
    </source>
</evidence>
<feature type="region of interest" description="Disordered" evidence="1">
    <location>
        <begin position="295"/>
        <end position="396"/>
    </location>
</feature>
<name>A0A9P6KEP2_9FUNG</name>
<organism evidence="2 3">
    <name type="scientific">Lunasporangiospora selenospora</name>
    <dbReference type="NCBI Taxonomy" id="979761"/>
    <lineage>
        <taxon>Eukaryota</taxon>
        <taxon>Fungi</taxon>
        <taxon>Fungi incertae sedis</taxon>
        <taxon>Mucoromycota</taxon>
        <taxon>Mortierellomycotina</taxon>
        <taxon>Mortierellomycetes</taxon>
        <taxon>Mortierellales</taxon>
        <taxon>Mortierellaceae</taxon>
        <taxon>Lunasporangiospora</taxon>
    </lineage>
</organism>
<feature type="compositionally biased region" description="Polar residues" evidence="1">
    <location>
        <begin position="255"/>
        <end position="267"/>
    </location>
</feature>
<dbReference type="Gene3D" id="2.70.50.80">
    <property type="match status" value="1"/>
</dbReference>
<dbReference type="EMBL" id="JAABOA010001186">
    <property type="protein sequence ID" value="KAF9582098.1"/>
    <property type="molecule type" value="Genomic_DNA"/>
</dbReference>
<gene>
    <name evidence="2" type="ORF">BGW38_000648</name>
</gene>
<feature type="compositionally biased region" description="Basic residues" evidence="1">
    <location>
        <begin position="342"/>
        <end position="353"/>
    </location>
</feature>
<keyword evidence="3" id="KW-1185">Reference proteome</keyword>
<feature type="compositionally biased region" description="Basic and acidic residues" evidence="1">
    <location>
        <begin position="380"/>
        <end position="389"/>
    </location>
</feature>
<evidence type="ECO:0000313" key="2">
    <source>
        <dbReference type="EMBL" id="KAF9582098.1"/>
    </source>
</evidence>
<dbReference type="AlphaFoldDB" id="A0A9P6KEP2"/>
<evidence type="ECO:0000313" key="3">
    <source>
        <dbReference type="Proteomes" id="UP000780801"/>
    </source>
</evidence>
<feature type="compositionally biased region" description="Basic and acidic residues" evidence="1">
    <location>
        <begin position="302"/>
        <end position="312"/>
    </location>
</feature>
<sequence length="417" mass="46879">MSMYGSHPSLHEPPRSMPAMRSTPDAGRRPTPQDYDPWTSYENEGYSFWPCQYRLTQARGPQETVLAEDEVPFHDELGSRSLGSVRFPSLLRGFGTRSCLRLLVKMNLKINRIAGDMVLMTQNLFQSNQRHTVRCITTAYSFGEKTMQMSEVQHASFSGNRYVYSFTLANDWLKSFLQSLREGVGSAEIQSLKNITIIQEFSVDDSPDSQSAPQSLLQVMYEFGVGDGELETYKLSTDSPAMDTPMMLAPTITTTNASLTTPSSVTGHTRARASTWDSSGPYRFRNGVDYGSSSPSLWGGDTHLHPPHEHSSSRPHHPSQYPPPSYERHSQHLYPPSQQHQQPRHQYQRHHRGIGGSVHGSFSQYGTSLPLPPNLGMKRSSVEGGRDEDVYYPLPDRTKDKRVCTTYARPSPAPLYQ</sequence>